<proteinExistence type="predicted"/>
<accession>A0A9Q1FX42</accession>
<dbReference type="OrthoDB" id="6154955at2759"/>
<evidence type="ECO:0000313" key="5">
    <source>
        <dbReference type="EMBL" id="KAJ8369052.1"/>
    </source>
</evidence>
<dbReference type="SUPFAM" id="SSF49842">
    <property type="entry name" value="TNF-like"/>
    <property type="match status" value="1"/>
</dbReference>
<dbReference type="SMART" id="SM00110">
    <property type="entry name" value="C1Q"/>
    <property type="match status" value="1"/>
</dbReference>
<sequence length="210" mass="23129">MSAASYVPLDLGVPLTCGNWDCNCAFNDKRSCCCVAKDLDRLVDRTYASLQELSEGIHELTVDIEEFTGERKVAFTAQWSKSGCFGPFTSNVPIPYSDISLNQGHGYNKALGAFTAPSDGLYSFSFTAYSDVGAEGARMYHQVRLMKNGEVVAAVWEDNREDSRDSATQTVLLQLQHGCQVYVELLSGRQLCSDNQKLNTFSGYLVYPGL</sequence>
<dbReference type="Gene3D" id="2.60.120.40">
    <property type="match status" value="1"/>
</dbReference>
<dbReference type="PANTHER" id="PTHR22923">
    <property type="entry name" value="CEREBELLIN-RELATED"/>
    <property type="match status" value="1"/>
</dbReference>
<keyword evidence="3" id="KW-0732">Signal</keyword>
<dbReference type="PRINTS" id="PR00007">
    <property type="entry name" value="COMPLEMNTC1Q"/>
</dbReference>
<comment type="subcellular location">
    <subcellularLocation>
        <location evidence="1">Secreted</location>
    </subcellularLocation>
</comment>
<protein>
    <recommendedName>
        <fullName evidence="4">C1q domain-containing protein</fullName>
    </recommendedName>
</protein>
<dbReference type="PROSITE" id="PS50871">
    <property type="entry name" value="C1Q"/>
    <property type="match status" value="1"/>
</dbReference>
<dbReference type="EMBL" id="JAINUF010000003">
    <property type="protein sequence ID" value="KAJ8369052.1"/>
    <property type="molecule type" value="Genomic_DNA"/>
</dbReference>
<feature type="domain" description="C1q" evidence="4">
    <location>
        <begin position="68"/>
        <end position="210"/>
    </location>
</feature>
<evidence type="ECO:0000256" key="2">
    <source>
        <dbReference type="ARBA" id="ARBA00022525"/>
    </source>
</evidence>
<keyword evidence="2" id="KW-0964">Secreted</keyword>
<evidence type="ECO:0000256" key="3">
    <source>
        <dbReference type="ARBA" id="ARBA00022729"/>
    </source>
</evidence>
<reference evidence="5" key="1">
    <citation type="journal article" date="2023" name="Science">
        <title>Genome structures resolve the early diversification of teleost fishes.</title>
        <authorList>
            <person name="Parey E."/>
            <person name="Louis A."/>
            <person name="Montfort J."/>
            <person name="Bouchez O."/>
            <person name="Roques C."/>
            <person name="Iampietro C."/>
            <person name="Lluch J."/>
            <person name="Castinel A."/>
            <person name="Donnadieu C."/>
            <person name="Desvignes T."/>
            <person name="Floi Bucao C."/>
            <person name="Jouanno E."/>
            <person name="Wen M."/>
            <person name="Mejri S."/>
            <person name="Dirks R."/>
            <person name="Jansen H."/>
            <person name="Henkel C."/>
            <person name="Chen W.J."/>
            <person name="Zahm M."/>
            <person name="Cabau C."/>
            <person name="Klopp C."/>
            <person name="Thompson A.W."/>
            <person name="Robinson-Rechavi M."/>
            <person name="Braasch I."/>
            <person name="Lecointre G."/>
            <person name="Bobe J."/>
            <person name="Postlethwait J.H."/>
            <person name="Berthelot C."/>
            <person name="Roest Crollius H."/>
            <person name="Guiguen Y."/>
        </authorList>
    </citation>
    <scope>NUCLEOTIDE SEQUENCE</scope>
    <source>
        <strain evidence="5">WJC10195</strain>
    </source>
</reference>
<keyword evidence="6" id="KW-1185">Reference proteome</keyword>
<dbReference type="InterPro" id="IPR001073">
    <property type="entry name" value="C1q_dom"/>
</dbReference>
<evidence type="ECO:0000313" key="6">
    <source>
        <dbReference type="Proteomes" id="UP001152622"/>
    </source>
</evidence>
<dbReference type="GO" id="GO:0099558">
    <property type="term" value="P:maintenance of synapse structure"/>
    <property type="evidence" value="ECO:0007669"/>
    <property type="project" value="TreeGrafter"/>
</dbReference>
<organism evidence="5 6">
    <name type="scientific">Synaphobranchus kaupii</name>
    <name type="common">Kaup's arrowtooth eel</name>
    <dbReference type="NCBI Taxonomy" id="118154"/>
    <lineage>
        <taxon>Eukaryota</taxon>
        <taxon>Metazoa</taxon>
        <taxon>Chordata</taxon>
        <taxon>Craniata</taxon>
        <taxon>Vertebrata</taxon>
        <taxon>Euteleostomi</taxon>
        <taxon>Actinopterygii</taxon>
        <taxon>Neopterygii</taxon>
        <taxon>Teleostei</taxon>
        <taxon>Anguilliformes</taxon>
        <taxon>Synaphobranchidae</taxon>
        <taxon>Synaphobranchus</taxon>
    </lineage>
</organism>
<dbReference type="InterPro" id="IPR008983">
    <property type="entry name" value="Tumour_necrosis_fac-like_dom"/>
</dbReference>
<dbReference type="InterPro" id="IPR050822">
    <property type="entry name" value="Cerebellin_Synaptic_Org"/>
</dbReference>
<evidence type="ECO:0000259" key="4">
    <source>
        <dbReference type="PROSITE" id="PS50871"/>
    </source>
</evidence>
<dbReference type="AlphaFoldDB" id="A0A9Q1FX42"/>
<dbReference type="GO" id="GO:0005576">
    <property type="term" value="C:extracellular region"/>
    <property type="evidence" value="ECO:0007669"/>
    <property type="project" value="UniProtKB-SubCell"/>
</dbReference>
<comment type="caution">
    <text evidence="5">The sequence shown here is derived from an EMBL/GenBank/DDBJ whole genome shotgun (WGS) entry which is preliminary data.</text>
</comment>
<gene>
    <name evidence="5" type="ORF">SKAU_G00090800</name>
</gene>
<dbReference type="PANTHER" id="PTHR22923:SF89">
    <property type="entry name" value="CEREBELLIN 18"/>
    <property type="match status" value="1"/>
</dbReference>
<dbReference type="GO" id="GO:0045202">
    <property type="term" value="C:synapse"/>
    <property type="evidence" value="ECO:0007669"/>
    <property type="project" value="TreeGrafter"/>
</dbReference>
<name>A0A9Q1FX42_SYNKA</name>
<dbReference type="Pfam" id="PF00386">
    <property type="entry name" value="C1q"/>
    <property type="match status" value="1"/>
</dbReference>
<dbReference type="Proteomes" id="UP001152622">
    <property type="component" value="Chromosome 3"/>
</dbReference>
<evidence type="ECO:0000256" key="1">
    <source>
        <dbReference type="ARBA" id="ARBA00004613"/>
    </source>
</evidence>